<protein>
    <submittedName>
        <fullName evidence="2">Uncharacterized protein</fullName>
    </submittedName>
</protein>
<dbReference type="PATRIC" id="fig|151081.8.peg.2328"/>
<evidence type="ECO:0000256" key="1">
    <source>
        <dbReference type="SAM" id="Coils"/>
    </source>
</evidence>
<keyword evidence="1" id="KW-0175">Coiled coil</keyword>
<comment type="caution">
    <text evidence="2">The sequence shown here is derived from an EMBL/GenBank/DDBJ whole genome shotgun (WGS) entry which is preliminary data.</text>
</comment>
<gene>
    <name evidence="2" type="ORF">TW72_12485</name>
</gene>
<reference evidence="2 3" key="1">
    <citation type="journal article" date="2015" name="BMC Genomics">
        <title>Genome mining reveals unlocked bioactive potential of marine Gram-negative bacteria.</title>
        <authorList>
            <person name="Machado H."/>
            <person name="Sonnenschein E.C."/>
            <person name="Melchiorsen J."/>
            <person name="Gram L."/>
        </authorList>
    </citation>
    <scope>NUCLEOTIDE SEQUENCE [LARGE SCALE GENOMIC DNA]</scope>
    <source>
        <strain evidence="2 3">S3137</strain>
    </source>
</reference>
<dbReference type="GO" id="GO:0016887">
    <property type="term" value="F:ATP hydrolysis activity"/>
    <property type="evidence" value="ECO:0007669"/>
    <property type="project" value="InterPro"/>
</dbReference>
<proteinExistence type="predicted"/>
<dbReference type="GO" id="GO:0006302">
    <property type="term" value="P:double-strand break repair"/>
    <property type="evidence" value="ECO:0007669"/>
    <property type="project" value="InterPro"/>
</dbReference>
<feature type="coiled-coil region" evidence="1">
    <location>
        <begin position="782"/>
        <end position="823"/>
    </location>
</feature>
<dbReference type="PANTHER" id="PTHR32114">
    <property type="entry name" value="ABC TRANSPORTER ABCH.3"/>
    <property type="match status" value="1"/>
</dbReference>
<dbReference type="SUPFAM" id="SSF52540">
    <property type="entry name" value="P-loop containing nucleoside triphosphate hydrolases"/>
    <property type="match status" value="1"/>
</dbReference>
<dbReference type="GeneID" id="58229310"/>
<dbReference type="OrthoDB" id="7029750at2"/>
<dbReference type="Gene3D" id="3.40.50.300">
    <property type="entry name" value="P-loop containing nucleotide triphosphate hydrolases"/>
    <property type="match status" value="2"/>
</dbReference>
<name>A0A0F4PMN1_9GAMM</name>
<feature type="coiled-coil region" evidence="1">
    <location>
        <begin position="328"/>
        <end position="444"/>
    </location>
</feature>
<dbReference type="Proteomes" id="UP000033664">
    <property type="component" value="Unassembled WGS sequence"/>
</dbReference>
<dbReference type="EMBL" id="JXXZ01000010">
    <property type="protein sequence ID" value="KJY98543.1"/>
    <property type="molecule type" value="Genomic_DNA"/>
</dbReference>
<organism evidence="2 3">
    <name type="scientific">Pseudoalteromonas ruthenica</name>
    <dbReference type="NCBI Taxonomy" id="151081"/>
    <lineage>
        <taxon>Bacteria</taxon>
        <taxon>Pseudomonadati</taxon>
        <taxon>Pseudomonadota</taxon>
        <taxon>Gammaproteobacteria</taxon>
        <taxon>Alteromonadales</taxon>
        <taxon>Pseudoalteromonadaceae</taxon>
        <taxon>Pseudoalteromonas</taxon>
    </lineage>
</organism>
<dbReference type="RefSeq" id="WP_045979666.1">
    <property type="nucleotide sequence ID" value="NZ_JXXY01000010.1"/>
</dbReference>
<dbReference type="AlphaFoldDB" id="A0A0F4PMN1"/>
<evidence type="ECO:0000313" key="3">
    <source>
        <dbReference type="Proteomes" id="UP000033664"/>
    </source>
</evidence>
<evidence type="ECO:0000313" key="2">
    <source>
        <dbReference type="EMBL" id="KJY98543.1"/>
    </source>
</evidence>
<sequence>MHTLKNITVSNVRRFASDVSIPVSRQATIILAPNGTGKTALFEAIELALTGRVARLDKDIFALVKDGTSSAAVELDFGEFQQKALATSNGETRWNPSLELNGSAQPSDISYLLRLTHLLDQRDKDWFVQKEAKTAGDQLTKLPIGQEAQKLAELIPKLRNPIKRMLADKQLELDNNTIKLDQWDELIEKREQAQESAGAQNLTLDKLVEALTPYLDDTPKIESIERLSSLHNICLSNNSDKLEKAKHLLIGLTSLEETCNKFTQTKKNQTALVEKEANLQHEKNSIKLVKDNTLSQLHSIEKDINEIVTILNSRLLELRNIEKITTYIEKEEETKNQIILKLETLKNLERTVEEASKKISKLNSDLMQHKQFEARIKDFKERQQQLSKAKDSLSLWSKQIDLMRKVEKELPTIHADLKQLQEEIQRLELKAKKVKREADDTKIHVASLQKSSDQVRTAVAEIAANIAGKEGDCPVCGEQHGIKELERRIKIKMEGLDPKLQLLIEKEALLAQQEATLRVEFDSLIHKQSQLQSLISAKENTLKQCQISIDSYRLDPLFESQEFEGAKKTIVKIDNELKNKEQQLSHEALLLPAKPSAEELTEAKQSLEDIQTQSSDHRKFIFTSQEEVKDLQHNLEKLRADTREGANKESVSLEISQLKALIEEKKSTKQELQLCSESEAQSLRTLDDQISSTQIELKRIEAICHELINMWRMQNFDGEPNPEALRHEIDKLQCEIKELTTTNSILDDLRIKIAHYQGALTLKSVQQEIAEHTSGISEEAHRIKLVSELTSTQQELDSIQEKEKALNTLSDELKKEIEQIQTKITSIQPLWQSLLTRVVRESRFSQTALQFERKYNKPHATVSVPISNSPVNASKVASEAQKTDLQLTFLLSMALTNPWSSWRALLLDDPTQHHDLVHASAIFDVLRDYILEYKFQLLMTTHDPVQANFFRRKLENDGIDVAIVNLVPYSDGVRARHNIYHPDL</sequence>
<feature type="coiled-coil region" evidence="1">
    <location>
        <begin position="621"/>
        <end position="703"/>
    </location>
</feature>
<dbReference type="InterPro" id="IPR027417">
    <property type="entry name" value="P-loop_NTPase"/>
</dbReference>
<accession>A0A0F4PMN1</accession>
<dbReference type="PANTHER" id="PTHR32114:SF2">
    <property type="entry name" value="ABC TRANSPORTER ABCH.3"/>
    <property type="match status" value="1"/>
</dbReference>
<keyword evidence="3" id="KW-1185">Reference proteome</keyword>